<keyword evidence="9" id="KW-0862">Zinc</keyword>
<comment type="similarity">
    <text evidence="5">Belongs to the lariat debranching enzyme family.</text>
</comment>
<keyword evidence="14" id="KW-1185">Reference proteome</keyword>
<comment type="cofactor">
    <cofactor evidence="1">
        <name>Mn(2+)</name>
        <dbReference type="ChEBI" id="CHEBI:29035"/>
    </cofactor>
</comment>
<keyword evidence="8" id="KW-0378">Hydrolase</keyword>
<keyword evidence="7" id="KW-0479">Metal-binding</keyword>
<evidence type="ECO:0000259" key="13">
    <source>
        <dbReference type="SMART" id="SM01124"/>
    </source>
</evidence>
<evidence type="ECO:0000256" key="7">
    <source>
        <dbReference type="ARBA" id="ARBA00022723"/>
    </source>
</evidence>
<comment type="subcellular location">
    <subcellularLocation>
        <location evidence="4">Nucleus</location>
    </subcellularLocation>
</comment>
<gene>
    <name evidence="15 16" type="primary">LOC116946297</name>
</gene>
<evidence type="ECO:0000256" key="2">
    <source>
        <dbReference type="ARBA" id="ARBA00001947"/>
    </source>
</evidence>
<dbReference type="InterPro" id="IPR029052">
    <property type="entry name" value="Metallo-depent_PP-like"/>
</dbReference>
<keyword evidence="11" id="KW-0464">Manganese</keyword>
<evidence type="ECO:0000256" key="3">
    <source>
        <dbReference type="ARBA" id="ARBA00001954"/>
    </source>
</evidence>
<feature type="domain" description="Lariat debranching enzyme C-terminal" evidence="13">
    <location>
        <begin position="235"/>
        <end position="378"/>
    </location>
</feature>
<dbReference type="InterPro" id="IPR041816">
    <property type="entry name" value="Dbr1_N"/>
</dbReference>
<dbReference type="PANTHER" id="PTHR12849:SF0">
    <property type="entry name" value="LARIAT DEBRANCHING ENZYME"/>
    <property type="match status" value="1"/>
</dbReference>
<keyword evidence="12" id="KW-0539">Nucleus</keyword>
<evidence type="ECO:0000256" key="5">
    <source>
        <dbReference type="ARBA" id="ARBA00006045"/>
    </source>
</evidence>
<comment type="cofactor">
    <cofactor evidence="2">
        <name>Zn(2+)</name>
        <dbReference type="ChEBI" id="CHEBI:29105"/>
    </cofactor>
</comment>
<dbReference type="GO" id="GO:0005634">
    <property type="term" value="C:nucleus"/>
    <property type="evidence" value="ECO:0007669"/>
    <property type="project" value="UniProtKB-SubCell"/>
</dbReference>
<organism evidence="14 16">
    <name type="scientific">Petromyzon marinus</name>
    <name type="common">Sea lamprey</name>
    <dbReference type="NCBI Taxonomy" id="7757"/>
    <lineage>
        <taxon>Eukaryota</taxon>
        <taxon>Metazoa</taxon>
        <taxon>Chordata</taxon>
        <taxon>Craniata</taxon>
        <taxon>Vertebrata</taxon>
        <taxon>Cyclostomata</taxon>
        <taxon>Hyperoartia</taxon>
        <taxon>Petromyzontiformes</taxon>
        <taxon>Petromyzontidae</taxon>
        <taxon>Petromyzon</taxon>
    </lineage>
</organism>
<dbReference type="GO" id="GO:0008419">
    <property type="term" value="F:RNA lariat debranching enzyme activity"/>
    <property type="evidence" value="ECO:0007669"/>
    <property type="project" value="UniProtKB-ARBA"/>
</dbReference>
<proteinExistence type="inferred from homology"/>
<dbReference type="Pfam" id="PF05011">
    <property type="entry name" value="DBR1"/>
    <property type="match status" value="1"/>
</dbReference>
<dbReference type="AlphaFoldDB" id="A0AAJ7TFY6"/>
<dbReference type="FunFam" id="3.60.21.10:FF:000035">
    <property type="entry name" value="Lariat debranching enzyme"/>
    <property type="match status" value="1"/>
</dbReference>
<keyword evidence="10" id="KW-0408">Iron</keyword>
<dbReference type="InterPro" id="IPR004843">
    <property type="entry name" value="Calcineurin-like_PHP"/>
</dbReference>
<evidence type="ECO:0000256" key="6">
    <source>
        <dbReference type="ARBA" id="ARBA00022664"/>
    </source>
</evidence>
<dbReference type="CDD" id="cd00844">
    <property type="entry name" value="MPP_Dbr1_N"/>
    <property type="match status" value="1"/>
</dbReference>
<dbReference type="SMART" id="SM01124">
    <property type="entry name" value="DBR1"/>
    <property type="match status" value="1"/>
</dbReference>
<evidence type="ECO:0000256" key="10">
    <source>
        <dbReference type="ARBA" id="ARBA00023004"/>
    </source>
</evidence>
<reference evidence="15 16" key="1">
    <citation type="submission" date="2025-04" db="UniProtKB">
        <authorList>
            <consortium name="RefSeq"/>
        </authorList>
    </citation>
    <scope>IDENTIFICATION</scope>
    <source>
        <tissue evidence="15 16">Sperm</tissue>
    </source>
</reference>
<dbReference type="GO" id="GO:0046872">
    <property type="term" value="F:metal ion binding"/>
    <property type="evidence" value="ECO:0007669"/>
    <property type="project" value="UniProtKB-KW"/>
</dbReference>
<dbReference type="RefSeq" id="XP_032817241.1">
    <property type="nucleotide sequence ID" value="XM_032961350.1"/>
</dbReference>
<dbReference type="PANTHER" id="PTHR12849">
    <property type="entry name" value="RNA LARIAT DEBRANCHING ENZYME"/>
    <property type="match status" value="1"/>
</dbReference>
<protein>
    <submittedName>
        <fullName evidence="15 16">Lariat debranching enzyme-like isoform X1</fullName>
    </submittedName>
</protein>
<evidence type="ECO:0000313" key="14">
    <source>
        <dbReference type="Proteomes" id="UP001318040"/>
    </source>
</evidence>
<evidence type="ECO:0000256" key="4">
    <source>
        <dbReference type="ARBA" id="ARBA00004123"/>
    </source>
</evidence>
<evidence type="ECO:0000256" key="11">
    <source>
        <dbReference type="ARBA" id="ARBA00023211"/>
    </source>
</evidence>
<evidence type="ECO:0000256" key="1">
    <source>
        <dbReference type="ARBA" id="ARBA00001936"/>
    </source>
</evidence>
<evidence type="ECO:0000256" key="9">
    <source>
        <dbReference type="ARBA" id="ARBA00022833"/>
    </source>
</evidence>
<dbReference type="InterPro" id="IPR007708">
    <property type="entry name" value="DBR1_C"/>
</dbReference>
<keyword evidence="6" id="KW-0507">mRNA processing</keyword>
<comment type="cofactor">
    <cofactor evidence="3">
        <name>Fe(2+)</name>
        <dbReference type="ChEBI" id="CHEBI:29033"/>
    </cofactor>
</comment>
<name>A0AAJ7TFY6_PETMA</name>
<dbReference type="SUPFAM" id="SSF56300">
    <property type="entry name" value="Metallo-dependent phosphatases"/>
    <property type="match status" value="1"/>
</dbReference>
<evidence type="ECO:0000313" key="15">
    <source>
        <dbReference type="RefSeq" id="XP_032817240.1"/>
    </source>
</evidence>
<evidence type="ECO:0000256" key="12">
    <source>
        <dbReference type="ARBA" id="ARBA00023242"/>
    </source>
</evidence>
<sequence length="451" mass="51050">MKVAVAGCCHGQLDKVFATLEHMERVEDVHVDLLLCCGDFQAARDETDLRCMAVPAKYRHMHSFHKYYSGAQKAPVLTIFIGGNHEASNHLQEIPYGGWVAPNIYYLGYAGIVKYGSLRIGGLSGIYNVHNYCKGHYEFPPYNNDTVRSVYHVRSCDVIKLKQIQQPLDVFLSHDWPRGIYNYGQREELLQRKRFLRNEVEANSLGSPAGAQLLHHLRPTFWFSAHLHVKFAALVQHNQRFGDAEPKVTKFLALDKCLPQRDFLQVVEMLHDPEVPLQLEYDSEWLAILKTMDHFTSVSPEIHASLKTEHHLRRNYTLTKEAIATALGSLGRDLRVPQNFVKTVPDYGPHKPRAQDPKHAVNPQTTVFCAALGIRDPNVVLNPELSTVLKEPHKDIVGKSVNNMEMHDQKSELESRDGKVCECVCLKHQSGIHCSTNEDANDILGESPPRA</sequence>
<dbReference type="Pfam" id="PF00149">
    <property type="entry name" value="Metallophos"/>
    <property type="match status" value="1"/>
</dbReference>
<evidence type="ECO:0000256" key="8">
    <source>
        <dbReference type="ARBA" id="ARBA00022801"/>
    </source>
</evidence>
<evidence type="ECO:0000313" key="16">
    <source>
        <dbReference type="RefSeq" id="XP_032817241.1"/>
    </source>
</evidence>
<dbReference type="KEGG" id="pmrn:116946297"/>
<dbReference type="Proteomes" id="UP001318040">
    <property type="component" value="Chromosome 2"/>
</dbReference>
<accession>A0AAJ7TFY6</accession>
<dbReference type="RefSeq" id="XP_032817240.1">
    <property type="nucleotide sequence ID" value="XM_032961349.1"/>
</dbReference>
<dbReference type="GO" id="GO:0000398">
    <property type="term" value="P:mRNA splicing, via spliceosome"/>
    <property type="evidence" value="ECO:0007669"/>
    <property type="project" value="TreeGrafter"/>
</dbReference>